<feature type="transmembrane region" description="Helical" evidence="1">
    <location>
        <begin position="101"/>
        <end position="120"/>
    </location>
</feature>
<dbReference type="PATRIC" id="fig|1423776.4.peg.786"/>
<dbReference type="PANTHER" id="PTHR36840:SF1">
    <property type="entry name" value="BLL5714 PROTEIN"/>
    <property type="match status" value="1"/>
</dbReference>
<dbReference type="Proteomes" id="UP000051160">
    <property type="component" value="Unassembled WGS sequence"/>
</dbReference>
<evidence type="ECO:0000256" key="1">
    <source>
        <dbReference type="SAM" id="Phobius"/>
    </source>
</evidence>
<feature type="transmembrane region" description="Helical" evidence="1">
    <location>
        <begin position="126"/>
        <end position="147"/>
    </location>
</feature>
<feature type="transmembrane region" description="Helical" evidence="1">
    <location>
        <begin position="69"/>
        <end position="89"/>
    </location>
</feature>
<dbReference type="EMBL" id="AZEE01000028">
    <property type="protein sequence ID" value="KRK97808.1"/>
    <property type="molecule type" value="Genomic_DNA"/>
</dbReference>
<evidence type="ECO:0000313" key="3">
    <source>
        <dbReference type="Proteomes" id="UP000051160"/>
    </source>
</evidence>
<keyword evidence="3" id="KW-1185">Reference proteome</keyword>
<feature type="transmembrane region" description="Helical" evidence="1">
    <location>
        <begin position="246"/>
        <end position="265"/>
    </location>
</feature>
<accession>A0A0R1LQL0</accession>
<feature type="transmembrane region" description="Helical" evidence="1">
    <location>
        <begin position="159"/>
        <end position="178"/>
    </location>
</feature>
<sequence>MKFLIADLTNQSDNERSKQNLGESKMAEQLSKRVTLIEAFYDLVFVYMISRATALIHQLTDGVVKPTTFLIFTFVVIVFINSWMVQTVFTNRYGSSSWSDMFYAFVDMAIVLYMSNSFSGSLTYDLHPFFIAAGLLSATLLAQYLGVRLKTAAQIDQQIATVFIYILLIRTCTLLIAGFIPEPIGIPLALVGIISSWIAPSFTGKYTKHHPIIFSHLVERLSLLTIIMFGETIVAIAGYFTKQTLSIGSVMVFAVVVALFFTYIAEFDHLINNQRRGETGNLLIYLHYPIIFGLSLITVALNFVGELDHNFDFPVTMLYLGLLLFYIGIGLATRFNRQPFAHGLFTRTIFILSWIIAFAAALMAEDFYTIVTITLVDTLLISYLMFQEVKLHV</sequence>
<evidence type="ECO:0000313" key="2">
    <source>
        <dbReference type="EMBL" id="KRK97808.1"/>
    </source>
</evidence>
<proteinExistence type="predicted"/>
<gene>
    <name evidence="2" type="ORF">FD04_GL000779</name>
</gene>
<dbReference type="PANTHER" id="PTHR36840">
    <property type="entry name" value="BLL5714 PROTEIN"/>
    <property type="match status" value="1"/>
</dbReference>
<dbReference type="Pfam" id="PF06772">
    <property type="entry name" value="LtrA"/>
    <property type="match status" value="1"/>
</dbReference>
<feature type="transmembrane region" description="Helical" evidence="1">
    <location>
        <begin position="221"/>
        <end position="240"/>
    </location>
</feature>
<reference evidence="2 3" key="1">
    <citation type="journal article" date="2015" name="Genome Announc.">
        <title>Expanding the biotechnology potential of lactobacilli through comparative genomics of 213 strains and associated genera.</title>
        <authorList>
            <person name="Sun Z."/>
            <person name="Harris H.M."/>
            <person name="McCann A."/>
            <person name="Guo C."/>
            <person name="Argimon S."/>
            <person name="Zhang W."/>
            <person name="Yang X."/>
            <person name="Jeffery I.B."/>
            <person name="Cooney J.C."/>
            <person name="Kagawa T.F."/>
            <person name="Liu W."/>
            <person name="Song Y."/>
            <person name="Salvetti E."/>
            <person name="Wrobel A."/>
            <person name="Rasinkangas P."/>
            <person name="Parkhill J."/>
            <person name="Rea M.C."/>
            <person name="O'Sullivan O."/>
            <person name="Ritari J."/>
            <person name="Douillard F.P."/>
            <person name="Paul Ross R."/>
            <person name="Yang R."/>
            <person name="Briner A.E."/>
            <person name="Felis G.E."/>
            <person name="de Vos W.M."/>
            <person name="Barrangou R."/>
            <person name="Klaenhammer T.R."/>
            <person name="Caufield P.W."/>
            <person name="Cui Y."/>
            <person name="Zhang H."/>
            <person name="O'Toole P.W."/>
        </authorList>
    </citation>
    <scope>NUCLEOTIDE SEQUENCE [LARGE SCALE GENOMIC DNA]</scope>
    <source>
        <strain evidence="2 3">DSM 19909</strain>
    </source>
</reference>
<organism evidence="2 3">
    <name type="scientific">Secundilactobacillus odoratitofui DSM 19909 = JCM 15043</name>
    <dbReference type="NCBI Taxonomy" id="1423776"/>
    <lineage>
        <taxon>Bacteria</taxon>
        <taxon>Bacillati</taxon>
        <taxon>Bacillota</taxon>
        <taxon>Bacilli</taxon>
        <taxon>Lactobacillales</taxon>
        <taxon>Lactobacillaceae</taxon>
        <taxon>Secundilactobacillus</taxon>
    </lineage>
</organism>
<feature type="transmembrane region" description="Helical" evidence="1">
    <location>
        <begin position="285"/>
        <end position="305"/>
    </location>
</feature>
<dbReference type="AlphaFoldDB" id="A0A0R1LQL0"/>
<feature type="transmembrane region" description="Helical" evidence="1">
    <location>
        <begin position="344"/>
        <end position="361"/>
    </location>
</feature>
<feature type="transmembrane region" description="Helical" evidence="1">
    <location>
        <begin position="367"/>
        <end position="386"/>
    </location>
</feature>
<feature type="transmembrane region" description="Helical" evidence="1">
    <location>
        <begin position="184"/>
        <end position="200"/>
    </location>
</feature>
<protein>
    <submittedName>
        <fullName evidence="2">Low temperature requirement protein ltra</fullName>
    </submittedName>
</protein>
<name>A0A0R1LQL0_9LACO</name>
<dbReference type="STRING" id="1423776.FD04_GL000779"/>
<feature type="transmembrane region" description="Helical" evidence="1">
    <location>
        <begin position="39"/>
        <end position="57"/>
    </location>
</feature>
<keyword evidence="1" id="KW-0472">Membrane</keyword>
<keyword evidence="1" id="KW-1133">Transmembrane helix</keyword>
<comment type="caution">
    <text evidence="2">The sequence shown here is derived from an EMBL/GenBank/DDBJ whole genome shotgun (WGS) entry which is preliminary data.</text>
</comment>
<feature type="transmembrane region" description="Helical" evidence="1">
    <location>
        <begin position="311"/>
        <end position="332"/>
    </location>
</feature>
<dbReference type="InterPro" id="IPR010640">
    <property type="entry name" value="Low_temperature_requirement_A"/>
</dbReference>
<keyword evidence="1" id="KW-0812">Transmembrane</keyword>